<evidence type="ECO:0000256" key="1">
    <source>
        <dbReference type="ARBA" id="ARBA00004561"/>
    </source>
</evidence>
<dbReference type="EMBL" id="AALD02000026">
    <property type="protein sequence ID" value="EEQ10015.1"/>
    <property type="molecule type" value="Genomic_DNA"/>
</dbReference>
<dbReference type="InterPro" id="IPR050263">
    <property type="entry name" value="Bact_Fimbrial_Adh_Pro"/>
</dbReference>
<keyword evidence="4" id="KW-0732">Signal</keyword>
<evidence type="ECO:0000256" key="3">
    <source>
        <dbReference type="ARBA" id="ARBA00023263"/>
    </source>
</evidence>
<proteinExistence type="inferred from homology"/>
<dbReference type="Gene3D" id="2.60.40.1090">
    <property type="entry name" value="Fimbrial-type adhesion domain"/>
    <property type="match status" value="1"/>
</dbReference>
<dbReference type="InterPro" id="IPR008966">
    <property type="entry name" value="Adhesion_dom_sf"/>
</dbReference>
<evidence type="ECO:0000313" key="6">
    <source>
        <dbReference type="Proteomes" id="UP000003027"/>
    </source>
</evidence>
<accession>A0ABP2EG34</accession>
<name>A0ABP2EG34_YERMW</name>
<feature type="signal peptide" evidence="4">
    <location>
        <begin position="1"/>
        <end position="25"/>
    </location>
</feature>
<gene>
    <name evidence="5" type="ORF">ymoll0001_28470</name>
</gene>
<dbReference type="Proteomes" id="UP000003027">
    <property type="component" value="Unassembled WGS sequence"/>
</dbReference>
<keyword evidence="3" id="KW-0281">Fimbrium</keyword>
<dbReference type="GeneID" id="57920079"/>
<keyword evidence="6" id="KW-1185">Reference proteome</keyword>
<dbReference type="PANTHER" id="PTHR33420">
    <property type="entry name" value="FIMBRIAL SUBUNIT ELFA-RELATED"/>
    <property type="match status" value="1"/>
</dbReference>
<comment type="similarity">
    <text evidence="2">Belongs to the fimbrial protein family.</text>
</comment>
<comment type="caution">
    <text evidence="5">The sequence shown here is derived from an EMBL/GenBank/DDBJ whole genome shotgun (WGS) entry which is preliminary data.</text>
</comment>
<dbReference type="InterPro" id="IPR036937">
    <property type="entry name" value="Adhesion_dom_fimbrial_sf"/>
</dbReference>
<comment type="subcellular location">
    <subcellularLocation>
        <location evidence="1">Fimbrium</location>
    </subcellularLocation>
</comment>
<sequence length="185" mass="18986">MKVMRKVNLAVCALALSVASGAALAGTDGTVTFNGKLISETCKVEPGSKDVIVTLPTLSTQNLDKAGQEAGSTSFLINVIDCPKEILKVAAHFEAINSTGANPVTGNLTNSEKTDPAGEVEVRLYDIADGKQIRVGDTGAKFDVVPGAGTDPGTATLSYAGGYYATEATTPGAVTAKVQYVLAYN</sequence>
<dbReference type="InterPro" id="IPR039458">
    <property type="entry name" value="FimA-like"/>
</dbReference>
<evidence type="ECO:0000313" key="5">
    <source>
        <dbReference type="EMBL" id="EEQ10015.1"/>
    </source>
</evidence>
<evidence type="ECO:0008006" key="7">
    <source>
        <dbReference type="Google" id="ProtNLM"/>
    </source>
</evidence>
<dbReference type="RefSeq" id="WP_004875823.1">
    <property type="nucleotide sequence ID" value="NZ_AALD02000026.1"/>
</dbReference>
<feature type="chain" id="PRO_5045903881" description="Frimbrial protein" evidence="4">
    <location>
        <begin position="26"/>
        <end position="185"/>
    </location>
</feature>
<dbReference type="SUPFAM" id="SSF49401">
    <property type="entry name" value="Bacterial adhesins"/>
    <property type="match status" value="1"/>
</dbReference>
<organism evidence="5 6">
    <name type="scientific">Yersinia mollaretii (strain ATCC 43969 / DSM 18520 / CIP 103324 / CNY 7263 / WAIP 204)</name>
    <dbReference type="NCBI Taxonomy" id="349967"/>
    <lineage>
        <taxon>Bacteria</taxon>
        <taxon>Pseudomonadati</taxon>
        <taxon>Pseudomonadota</taxon>
        <taxon>Gammaproteobacteria</taxon>
        <taxon>Enterobacterales</taxon>
        <taxon>Yersiniaceae</taxon>
        <taxon>Yersinia</taxon>
    </lineage>
</organism>
<evidence type="ECO:0000256" key="2">
    <source>
        <dbReference type="ARBA" id="ARBA00006671"/>
    </source>
</evidence>
<protein>
    <recommendedName>
        <fullName evidence="7">Frimbrial protein</fullName>
    </recommendedName>
</protein>
<dbReference type="Pfam" id="PF16970">
    <property type="entry name" value="FimA"/>
    <property type="match status" value="1"/>
</dbReference>
<reference evidence="5" key="1">
    <citation type="submission" date="2008-12" db="EMBL/GenBank/DDBJ databases">
        <title>Annotation of the Yersinia mollaretii ATCC 43969 genome.</title>
        <authorList>
            <person name="Read T.D."/>
            <person name="Akmal A."/>
            <person name="Bishop-Lilly K."/>
            <person name="Chen P.E."/>
            <person name="Cook C."/>
            <person name="Kiley M.P."/>
            <person name="Lentz S."/>
            <person name="Mateczun A."/>
            <person name="Nagarajan N."/>
            <person name="Nolan N."/>
            <person name="Osborne B.I."/>
            <person name="Pop M."/>
            <person name="Sozhamannan S."/>
            <person name="Stewart A.C."/>
            <person name="Sulakvelidze A."/>
            <person name="Thomason B."/>
            <person name="Willner K."/>
            <person name="Zwick M.E."/>
        </authorList>
    </citation>
    <scope>NUCLEOTIDE SEQUENCE [LARGE SCALE GENOMIC DNA]</scope>
    <source>
        <strain evidence="5">ATCC 43969</strain>
    </source>
</reference>
<evidence type="ECO:0000256" key="4">
    <source>
        <dbReference type="SAM" id="SignalP"/>
    </source>
</evidence>
<dbReference type="PANTHER" id="PTHR33420:SF10">
    <property type="entry name" value="FIMBRIAE MAJOR SUBUNIT"/>
    <property type="match status" value="1"/>
</dbReference>